<dbReference type="Gene3D" id="1.10.10.60">
    <property type="entry name" value="Homeodomain-like"/>
    <property type="match status" value="1"/>
</dbReference>
<dbReference type="PANTHER" id="PTHR32071">
    <property type="entry name" value="TRANSCRIPTIONAL REGULATORY PROTEIN"/>
    <property type="match status" value="1"/>
</dbReference>
<dbReference type="Pfam" id="PF00158">
    <property type="entry name" value="Sigma54_activat"/>
    <property type="match status" value="1"/>
</dbReference>
<dbReference type="CDD" id="cd00009">
    <property type="entry name" value="AAA"/>
    <property type="match status" value="1"/>
</dbReference>
<dbReference type="PANTHER" id="PTHR32071:SF122">
    <property type="entry name" value="SIGMA FACTOR"/>
    <property type="match status" value="1"/>
</dbReference>
<dbReference type="InterPro" id="IPR003593">
    <property type="entry name" value="AAA+_ATPase"/>
</dbReference>
<organism evidence="7 8">
    <name type="scientific">Saltatorellus ferox</name>
    <dbReference type="NCBI Taxonomy" id="2528018"/>
    <lineage>
        <taxon>Bacteria</taxon>
        <taxon>Pseudomonadati</taxon>
        <taxon>Planctomycetota</taxon>
        <taxon>Planctomycetia</taxon>
        <taxon>Planctomycetia incertae sedis</taxon>
        <taxon>Saltatorellus</taxon>
    </lineage>
</organism>
<dbReference type="Pfam" id="PF25601">
    <property type="entry name" value="AAA_lid_14"/>
    <property type="match status" value="1"/>
</dbReference>
<keyword evidence="2" id="KW-0067">ATP-binding</keyword>
<dbReference type="Pfam" id="PF01590">
    <property type="entry name" value="GAF"/>
    <property type="match status" value="1"/>
</dbReference>
<dbReference type="InterPro" id="IPR002078">
    <property type="entry name" value="Sigma_54_int"/>
</dbReference>
<dbReference type="SMART" id="SM00382">
    <property type="entry name" value="AAA"/>
    <property type="match status" value="1"/>
</dbReference>
<dbReference type="Gene3D" id="3.40.50.300">
    <property type="entry name" value="P-loop containing nucleotide triphosphate hydrolases"/>
    <property type="match status" value="1"/>
</dbReference>
<keyword evidence="3" id="KW-0805">Transcription regulation</keyword>
<dbReference type="PROSITE" id="PS50045">
    <property type="entry name" value="SIGMA54_INTERACT_4"/>
    <property type="match status" value="1"/>
</dbReference>
<keyword evidence="1" id="KW-0547">Nucleotide-binding</keyword>
<evidence type="ECO:0000313" key="8">
    <source>
        <dbReference type="Proteomes" id="UP000320390"/>
    </source>
</evidence>
<keyword evidence="5" id="KW-0804">Transcription</keyword>
<dbReference type="GO" id="GO:0005524">
    <property type="term" value="F:ATP binding"/>
    <property type="evidence" value="ECO:0007669"/>
    <property type="project" value="UniProtKB-KW"/>
</dbReference>
<dbReference type="InterPro" id="IPR027417">
    <property type="entry name" value="P-loop_NTPase"/>
</dbReference>
<dbReference type="OrthoDB" id="9804019at2"/>
<sequence>MPFPGKGVPMGRERRSHALDRHGVLQNAPPVAPGASHLQHMVSGSWAGPGTFGYRSVVTFLPRSTCSDLLRLTPPRAEIKLAVLTGLVQEGVEAPLLATWNRSRELGADADGSHALEEGVLDASTLAAARARSEGLRRHASSVLGGFAAACEASDFVAVLADADGVVVDTFGGGAFAREAERLRLIEGAAWGESLRGTNAIGTALAENRPVAVYGAAHFARVNEGLVCFAAPIRDPRGEIVGVLDATSRAERANAFDIGIVVSMARAIEEVLRAREYARASGGIDLVERLMERSHEPAFLVERPGRVVRADARARALMQEIRDESFLPDWPALVARASIASELRVHLSPTRGEVSQGQVAALDLIVEPITDGRGDILALMVFAAPVVAEGFGQASLPAAPRHAAIRRRTPRPPTAEHAFERILGSDPALETARTTCARLARSRLPVLLLAETGAGKELFARAIHDASPRAAAPYVPVNCGAIQPALLLSELFGHGPGAYTGAARGGRDGLIATAHGGTLFLDEVADLSGEAQVALLRVLEDGTYFRVGESTQRTADIRIVAATSRDLHALVAASEFREDLFFRIGGACVELPPLRQREDIAELASELWSRMLEAQDAGSLRLSPAALEAIAAHDWPGNVRELESALEFAVAMAGEEVEVTPAHLPPTLKARGRALPRRAGAGSTGSSGIGLPALDAARHAALLEALETSNGNVSEAARKLGVARSTVYRLGRRLGLDSLR</sequence>
<dbReference type="InterPro" id="IPR003018">
    <property type="entry name" value="GAF"/>
</dbReference>
<keyword evidence="4" id="KW-0238">DNA-binding</keyword>
<dbReference type="InterPro" id="IPR002197">
    <property type="entry name" value="HTH_Fis"/>
</dbReference>
<dbReference type="SUPFAM" id="SSF55781">
    <property type="entry name" value="GAF domain-like"/>
    <property type="match status" value="1"/>
</dbReference>
<feature type="domain" description="Sigma-54 factor interaction" evidence="6">
    <location>
        <begin position="422"/>
        <end position="651"/>
    </location>
</feature>
<accession>A0A518EMT0</accession>
<gene>
    <name evidence="7" type="primary">acoR_1</name>
    <name evidence="7" type="ORF">Poly30_08910</name>
</gene>
<evidence type="ECO:0000256" key="1">
    <source>
        <dbReference type="ARBA" id="ARBA00022741"/>
    </source>
</evidence>
<dbReference type="FunFam" id="3.40.50.300:FF:000006">
    <property type="entry name" value="DNA-binding transcriptional regulator NtrC"/>
    <property type="match status" value="1"/>
</dbReference>
<dbReference type="Gene3D" id="3.30.450.40">
    <property type="match status" value="1"/>
</dbReference>
<dbReference type="SUPFAM" id="SSF46689">
    <property type="entry name" value="Homeodomain-like"/>
    <property type="match status" value="1"/>
</dbReference>
<dbReference type="Pfam" id="PF02954">
    <property type="entry name" value="HTH_8"/>
    <property type="match status" value="1"/>
</dbReference>
<dbReference type="GO" id="GO:0006355">
    <property type="term" value="P:regulation of DNA-templated transcription"/>
    <property type="evidence" value="ECO:0007669"/>
    <property type="project" value="InterPro"/>
</dbReference>
<evidence type="ECO:0000259" key="6">
    <source>
        <dbReference type="PROSITE" id="PS50045"/>
    </source>
</evidence>
<dbReference type="PROSITE" id="PS00676">
    <property type="entry name" value="SIGMA54_INTERACT_2"/>
    <property type="match status" value="1"/>
</dbReference>
<dbReference type="GO" id="GO:0043565">
    <property type="term" value="F:sequence-specific DNA binding"/>
    <property type="evidence" value="ECO:0007669"/>
    <property type="project" value="InterPro"/>
</dbReference>
<evidence type="ECO:0000256" key="3">
    <source>
        <dbReference type="ARBA" id="ARBA00023015"/>
    </source>
</evidence>
<dbReference type="InterPro" id="IPR009057">
    <property type="entry name" value="Homeodomain-like_sf"/>
</dbReference>
<dbReference type="Gene3D" id="1.10.8.60">
    <property type="match status" value="1"/>
</dbReference>
<proteinExistence type="predicted"/>
<dbReference type="InterPro" id="IPR029016">
    <property type="entry name" value="GAF-like_dom_sf"/>
</dbReference>
<dbReference type="AlphaFoldDB" id="A0A518EMT0"/>
<dbReference type="EMBL" id="CP036434">
    <property type="protein sequence ID" value="QDV05394.1"/>
    <property type="molecule type" value="Genomic_DNA"/>
</dbReference>
<dbReference type="PRINTS" id="PR01590">
    <property type="entry name" value="HTHFIS"/>
</dbReference>
<reference evidence="7 8" key="1">
    <citation type="submission" date="2019-02" db="EMBL/GenBank/DDBJ databases">
        <title>Deep-cultivation of Planctomycetes and their phenomic and genomic characterization uncovers novel biology.</title>
        <authorList>
            <person name="Wiegand S."/>
            <person name="Jogler M."/>
            <person name="Boedeker C."/>
            <person name="Pinto D."/>
            <person name="Vollmers J."/>
            <person name="Rivas-Marin E."/>
            <person name="Kohn T."/>
            <person name="Peeters S.H."/>
            <person name="Heuer A."/>
            <person name="Rast P."/>
            <person name="Oberbeckmann S."/>
            <person name="Bunk B."/>
            <person name="Jeske O."/>
            <person name="Meyerdierks A."/>
            <person name="Storesund J.E."/>
            <person name="Kallscheuer N."/>
            <person name="Luecker S."/>
            <person name="Lage O.M."/>
            <person name="Pohl T."/>
            <person name="Merkel B.J."/>
            <person name="Hornburger P."/>
            <person name="Mueller R.-W."/>
            <person name="Bruemmer F."/>
            <person name="Labrenz M."/>
            <person name="Spormann A.M."/>
            <person name="Op den Camp H."/>
            <person name="Overmann J."/>
            <person name="Amann R."/>
            <person name="Jetten M.S.M."/>
            <person name="Mascher T."/>
            <person name="Medema M.H."/>
            <person name="Devos D.P."/>
            <person name="Kaster A.-K."/>
            <person name="Ovreas L."/>
            <person name="Rohde M."/>
            <person name="Galperin M.Y."/>
            <person name="Jogler C."/>
        </authorList>
    </citation>
    <scope>NUCLEOTIDE SEQUENCE [LARGE SCALE GENOMIC DNA]</scope>
    <source>
        <strain evidence="7 8">Poly30</strain>
    </source>
</reference>
<evidence type="ECO:0000256" key="5">
    <source>
        <dbReference type="ARBA" id="ARBA00023163"/>
    </source>
</evidence>
<protein>
    <submittedName>
        <fullName evidence="7">Acetoin catabolism regulatory protein</fullName>
    </submittedName>
</protein>
<name>A0A518EMT0_9BACT</name>
<dbReference type="SUPFAM" id="SSF52540">
    <property type="entry name" value="P-loop containing nucleoside triphosphate hydrolases"/>
    <property type="match status" value="1"/>
</dbReference>
<dbReference type="Proteomes" id="UP000320390">
    <property type="component" value="Chromosome"/>
</dbReference>
<evidence type="ECO:0000313" key="7">
    <source>
        <dbReference type="EMBL" id="QDV05394.1"/>
    </source>
</evidence>
<evidence type="ECO:0000256" key="4">
    <source>
        <dbReference type="ARBA" id="ARBA00023125"/>
    </source>
</evidence>
<keyword evidence="8" id="KW-1185">Reference proteome</keyword>
<dbReference type="InterPro" id="IPR058031">
    <property type="entry name" value="AAA_lid_NorR"/>
</dbReference>
<evidence type="ECO:0000256" key="2">
    <source>
        <dbReference type="ARBA" id="ARBA00022840"/>
    </source>
</evidence>
<dbReference type="InterPro" id="IPR025943">
    <property type="entry name" value="Sigma_54_int_dom_ATP-bd_2"/>
</dbReference>